<proteinExistence type="predicted"/>
<dbReference type="STRING" id="1056495.Calag_1063"/>
<protein>
    <submittedName>
        <fullName evidence="1">Uncharacterized protein</fullName>
    </submittedName>
</protein>
<dbReference type="RefSeq" id="WP_015232682.1">
    <property type="nucleotide sequence ID" value="NC_019791.1"/>
</dbReference>
<dbReference type="AlphaFoldDB" id="L0ACK1"/>
<dbReference type="KEGG" id="clg:Calag_1063"/>
<organism evidence="1 2">
    <name type="scientific">Caldisphaera lagunensis (strain DSM 15908 / JCM 11604 / ANMR 0165 / IC-154)</name>
    <dbReference type="NCBI Taxonomy" id="1056495"/>
    <lineage>
        <taxon>Archaea</taxon>
        <taxon>Thermoproteota</taxon>
        <taxon>Thermoprotei</taxon>
        <taxon>Acidilobales</taxon>
        <taxon>Caldisphaeraceae</taxon>
        <taxon>Caldisphaera</taxon>
    </lineage>
</organism>
<dbReference type="InParanoid" id="L0ACK1"/>
<name>L0ACK1_CALLD</name>
<dbReference type="Proteomes" id="UP000010469">
    <property type="component" value="Chromosome"/>
</dbReference>
<gene>
    <name evidence="1" type="ordered locus">Calag_1063</name>
</gene>
<dbReference type="HOGENOM" id="CLU_1870616_0_0_2"/>
<reference evidence="2" key="1">
    <citation type="submission" date="2012-03" db="EMBL/GenBank/DDBJ databases">
        <title>Complete genome of Caldisphaera lagunensis DSM 15908.</title>
        <authorList>
            <person name="Lucas S."/>
            <person name="Copeland A."/>
            <person name="Lapidus A."/>
            <person name="Glavina del Rio T."/>
            <person name="Dalin E."/>
            <person name="Tice H."/>
            <person name="Bruce D."/>
            <person name="Goodwin L."/>
            <person name="Pitluck S."/>
            <person name="Peters L."/>
            <person name="Mikhailova N."/>
            <person name="Teshima H."/>
            <person name="Kyrpides N."/>
            <person name="Mavromatis K."/>
            <person name="Ivanova N."/>
            <person name="Brettin T."/>
            <person name="Detter J.C."/>
            <person name="Han C."/>
            <person name="Larimer F."/>
            <person name="Land M."/>
            <person name="Hauser L."/>
            <person name="Markowitz V."/>
            <person name="Cheng J.-F."/>
            <person name="Hugenholtz P."/>
            <person name="Woyke T."/>
            <person name="Wu D."/>
            <person name="Spring S."/>
            <person name="Schroeder M."/>
            <person name="Brambilla E."/>
            <person name="Klenk H.-P."/>
            <person name="Eisen J.A."/>
        </authorList>
    </citation>
    <scope>NUCLEOTIDE SEQUENCE [LARGE SCALE GENOMIC DNA]</scope>
    <source>
        <strain evidence="2">DSM 15908 / JCM 11604 / IC-154</strain>
    </source>
</reference>
<evidence type="ECO:0000313" key="1">
    <source>
        <dbReference type="EMBL" id="AFZ70785.1"/>
    </source>
</evidence>
<dbReference type="EMBL" id="CP003378">
    <property type="protein sequence ID" value="AFZ70785.1"/>
    <property type="molecule type" value="Genomic_DNA"/>
</dbReference>
<dbReference type="GeneID" id="14212323"/>
<evidence type="ECO:0000313" key="2">
    <source>
        <dbReference type="Proteomes" id="UP000010469"/>
    </source>
</evidence>
<dbReference type="eggNOG" id="arCOG13705">
    <property type="taxonomic scope" value="Archaea"/>
</dbReference>
<keyword evidence="2" id="KW-1185">Reference proteome</keyword>
<sequence>MSIDCNDKIVKIIESLIKKGLGKNCIESMLYFDYKISLNNKEFLNYYDIAFNCLYKIRNKEQENKDVCNNEIVKDIVLLIFKGYNEKTIKLKIYKKYSMHKSKNGEYIRLTLRDIDNYYEISKKCINYKKLSSEDI</sequence>
<accession>L0ACK1</accession>